<name>A0A179HD04_PURLI</name>
<protein>
    <submittedName>
        <fullName evidence="1">Uncharacterized protein</fullName>
    </submittedName>
</protein>
<dbReference type="Proteomes" id="UP000078240">
    <property type="component" value="Unassembled WGS sequence"/>
</dbReference>
<evidence type="ECO:0000313" key="1">
    <source>
        <dbReference type="EMBL" id="OAQ87349.1"/>
    </source>
</evidence>
<proteinExistence type="predicted"/>
<organism evidence="1 2">
    <name type="scientific">Purpureocillium lilacinum</name>
    <name type="common">Paecilomyces lilacinus</name>
    <dbReference type="NCBI Taxonomy" id="33203"/>
    <lineage>
        <taxon>Eukaryota</taxon>
        <taxon>Fungi</taxon>
        <taxon>Dikarya</taxon>
        <taxon>Ascomycota</taxon>
        <taxon>Pezizomycotina</taxon>
        <taxon>Sordariomycetes</taxon>
        <taxon>Hypocreomycetidae</taxon>
        <taxon>Hypocreales</taxon>
        <taxon>Ophiocordycipitaceae</taxon>
        <taxon>Purpureocillium</taxon>
    </lineage>
</organism>
<accession>A0A179HD04</accession>
<dbReference type="EMBL" id="LSBH01000001">
    <property type="protein sequence ID" value="OAQ87349.1"/>
    <property type="molecule type" value="Genomic_DNA"/>
</dbReference>
<dbReference type="AlphaFoldDB" id="A0A179HD04"/>
<comment type="caution">
    <text evidence="1">The sequence shown here is derived from an EMBL/GenBank/DDBJ whole genome shotgun (WGS) entry which is preliminary data.</text>
</comment>
<reference evidence="1 2" key="1">
    <citation type="submission" date="2016-01" db="EMBL/GenBank/DDBJ databases">
        <title>Biosynthesis of antibiotic leucinostatins and their inhibition on Phytophthora in bio-control Purpureocillium lilacinum.</title>
        <authorList>
            <person name="Wang G."/>
            <person name="Liu Z."/>
            <person name="Lin R."/>
            <person name="Li E."/>
            <person name="Mao Z."/>
            <person name="Ling J."/>
            <person name="Yin W."/>
            <person name="Xie B."/>
        </authorList>
    </citation>
    <scope>NUCLEOTIDE SEQUENCE [LARGE SCALE GENOMIC DNA]</scope>
    <source>
        <strain evidence="1">PLBJ-1</strain>
    </source>
</reference>
<sequence>MDQRQQLSEDSYQLVVSCQERCLVLIRLGRTSAATWLLAQRSLLNEGRNSLCLLDWGLSKHGTGRLTPDPREEIWRKRRRSLEGPTGVAPSGGGKAWYWGRRASQESGPFVNCGGCPQPVLVVLNRREEDGDARACAVDALHCSCRISRADASWTGWKAGWLCRRRTGLQAGACVAGDEGSAAAASVLRIKTGCLSASIDQQIRWKRGTAQVRESSRALLRQQEREAGVEGFESIRACPRKVLLFKALAAPSTQVLGAW</sequence>
<gene>
    <name evidence="1" type="ORF">VFPBJ_01389</name>
</gene>
<evidence type="ECO:0000313" key="2">
    <source>
        <dbReference type="Proteomes" id="UP000078240"/>
    </source>
</evidence>